<gene>
    <name evidence="10" type="ORF">NW768_003967</name>
</gene>
<evidence type="ECO:0000256" key="2">
    <source>
        <dbReference type="ARBA" id="ARBA00008654"/>
    </source>
</evidence>
<keyword evidence="4" id="KW-0223">Dioxygenase</keyword>
<evidence type="ECO:0000313" key="11">
    <source>
        <dbReference type="Proteomes" id="UP001152024"/>
    </source>
</evidence>
<proteinExistence type="inferred from homology"/>
<evidence type="ECO:0000256" key="7">
    <source>
        <dbReference type="SAM" id="MobiDB-lite"/>
    </source>
</evidence>
<accession>A0ABQ8RJ56</accession>
<dbReference type="PANTHER" id="PTHR10696:SF25">
    <property type="entry name" value="OXIDOREDUCTASE AIM17-RELATED"/>
    <property type="match status" value="1"/>
</dbReference>
<dbReference type="Proteomes" id="UP001152024">
    <property type="component" value="Unassembled WGS sequence"/>
</dbReference>
<keyword evidence="6" id="KW-0408">Iron</keyword>
<evidence type="ECO:0008006" key="12">
    <source>
        <dbReference type="Google" id="ProtNLM"/>
    </source>
</evidence>
<name>A0ABQ8RJ56_FUSEQ</name>
<dbReference type="PANTHER" id="PTHR10696">
    <property type="entry name" value="GAMMA-BUTYROBETAINE HYDROXYLASE-RELATED"/>
    <property type="match status" value="1"/>
</dbReference>
<dbReference type="CDD" id="cd00250">
    <property type="entry name" value="CAS_like"/>
    <property type="match status" value="1"/>
</dbReference>
<evidence type="ECO:0000256" key="6">
    <source>
        <dbReference type="ARBA" id="ARBA00023004"/>
    </source>
</evidence>
<keyword evidence="3" id="KW-0479">Metal-binding</keyword>
<organism evidence="10 11">
    <name type="scientific">Fusarium equiseti</name>
    <name type="common">Fusarium scirpi</name>
    <dbReference type="NCBI Taxonomy" id="61235"/>
    <lineage>
        <taxon>Eukaryota</taxon>
        <taxon>Fungi</taxon>
        <taxon>Dikarya</taxon>
        <taxon>Ascomycota</taxon>
        <taxon>Pezizomycotina</taxon>
        <taxon>Sordariomycetes</taxon>
        <taxon>Hypocreomycetidae</taxon>
        <taxon>Hypocreales</taxon>
        <taxon>Nectriaceae</taxon>
        <taxon>Fusarium</taxon>
        <taxon>Fusarium incarnatum-equiseti species complex</taxon>
    </lineage>
</organism>
<dbReference type="InterPro" id="IPR050411">
    <property type="entry name" value="AlphaKG_dependent_hydroxylases"/>
</dbReference>
<keyword evidence="11" id="KW-1185">Reference proteome</keyword>
<evidence type="ECO:0000313" key="10">
    <source>
        <dbReference type="EMBL" id="KAJ4136355.1"/>
    </source>
</evidence>
<evidence type="ECO:0000256" key="3">
    <source>
        <dbReference type="ARBA" id="ARBA00022723"/>
    </source>
</evidence>
<evidence type="ECO:0000259" key="8">
    <source>
        <dbReference type="Pfam" id="PF02668"/>
    </source>
</evidence>
<dbReference type="EMBL" id="JAOQBH010000005">
    <property type="protein sequence ID" value="KAJ4136355.1"/>
    <property type="molecule type" value="Genomic_DNA"/>
</dbReference>
<dbReference type="Pfam" id="PF06155">
    <property type="entry name" value="GBBH-like_N"/>
    <property type="match status" value="1"/>
</dbReference>
<evidence type="ECO:0000256" key="4">
    <source>
        <dbReference type="ARBA" id="ARBA00022964"/>
    </source>
</evidence>
<dbReference type="Pfam" id="PF02668">
    <property type="entry name" value="TauD"/>
    <property type="match status" value="1"/>
</dbReference>
<evidence type="ECO:0000256" key="1">
    <source>
        <dbReference type="ARBA" id="ARBA00001954"/>
    </source>
</evidence>
<comment type="similarity">
    <text evidence="2">Belongs to the gamma-BBH/TMLD family.</text>
</comment>
<dbReference type="SUPFAM" id="SSF51197">
    <property type="entry name" value="Clavaminate synthase-like"/>
    <property type="match status" value="1"/>
</dbReference>
<protein>
    <recommendedName>
        <fullName evidence="12">Gamma-butyrobetaine dioxygenase</fullName>
    </recommendedName>
</protein>
<dbReference type="Gene3D" id="3.60.130.10">
    <property type="entry name" value="Clavaminate synthase-like"/>
    <property type="match status" value="1"/>
</dbReference>
<sequence>MFTRRLAARSFQAISRGYSTAQAGRRPFSTTIDRPANLTPQPQFEATTSFGLRDDSVTVSSGDRFIQLHDKNTGGLTTLDAILLRDSCTCPACVDTASGQKSFATTAIPSDIAIEEIRSTEEGVGIKFKNDMYKDHEMILPFEKIDKALDVKPVRKDLLSRKKAVQKKTGRTFWDKATIEQRVRKIDYHEFMKGSDAFWHTLLDLSNLGLVFLENVPHDENSIVNITTRIANIKETFYGRTFDVRAKPDAENVAYTSGYLGLHQDLLYLESPPAIQLLHCMENSCSGGESLFSDGLYAGYLLSEQPAPQWHTIQSLARVNVPYHYKKHGYLYRHKRPILDRGREGGSLFNVYWSPPFQKQFPTLTPDLRHWLEAAKLFEGLINDRDAMYEIKMKPGECVLFDNLRVMHGRNQFDVGGGSRWLRGAYISSEDVQSRMSHIPEELAVEYRGEWDHKTEIEELRASERFGKVSQQIDEVDQRLQQMGAPRFQASDRPKLNAREEWEV</sequence>
<dbReference type="InterPro" id="IPR010376">
    <property type="entry name" value="GBBH-like_N"/>
</dbReference>
<dbReference type="InterPro" id="IPR038492">
    <property type="entry name" value="GBBH-like_N_sf"/>
</dbReference>
<comment type="cofactor">
    <cofactor evidence="1">
        <name>Fe(2+)</name>
        <dbReference type="ChEBI" id="CHEBI:29033"/>
    </cofactor>
</comment>
<evidence type="ECO:0000256" key="5">
    <source>
        <dbReference type="ARBA" id="ARBA00023002"/>
    </source>
</evidence>
<keyword evidence="5" id="KW-0560">Oxidoreductase</keyword>
<evidence type="ECO:0000259" key="9">
    <source>
        <dbReference type="Pfam" id="PF06155"/>
    </source>
</evidence>
<dbReference type="InterPro" id="IPR003819">
    <property type="entry name" value="TauD/TfdA-like"/>
</dbReference>
<reference evidence="10" key="1">
    <citation type="submission" date="2022-09" db="EMBL/GenBank/DDBJ databases">
        <title>Fusarium specimens isolated from Avocado Roots.</title>
        <authorList>
            <person name="Stajich J."/>
            <person name="Roper C."/>
            <person name="Heimlech-Rivalta G."/>
        </authorList>
    </citation>
    <scope>NUCLEOTIDE SEQUENCE</scope>
    <source>
        <strain evidence="10">CF00095</strain>
    </source>
</reference>
<feature type="region of interest" description="Disordered" evidence="7">
    <location>
        <begin position="484"/>
        <end position="504"/>
    </location>
</feature>
<dbReference type="InterPro" id="IPR042098">
    <property type="entry name" value="TauD-like_sf"/>
</dbReference>
<feature type="domain" description="Gamma-butyrobetaine hydroxylase-like N-terminal" evidence="9">
    <location>
        <begin position="74"/>
        <end position="131"/>
    </location>
</feature>
<feature type="compositionally biased region" description="Basic and acidic residues" evidence="7">
    <location>
        <begin position="490"/>
        <end position="504"/>
    </location>
</feature>
<feature type="domain" description="TauD/TfdA-like" evidence="8">
    <location>
        <begin position="179"/>
        <end position="426"/>
    </location>
</feature>
<comment type="caution">
    <text evidence="10">The sequence shown here is derived from an EMBL/GenBank/DDBJ whole genome shotgun (WGS) entry which is preliminary data.</text>
</comment>
<dbReference type="Gene3D" id="3.30.2020.30">
    <property type="match status" value="1"/>
</dbReference>